<dbReference type="GO" id="GO:0120323">
    <property type="term" value="P:lipid ubiquitination"/>
    <property type="evidence" value="ECO:0007669"/>
    <property type="project" value="UniProtKB-ARBA"/>
</dbReference>
<keyword evidence="10" id="KW-0808">Transferase</keyword>
<keyword evidence="8" id="KW-0037">Angiogenesis</keyword>
<dbReference type="InterPro" id="IPR001841">
    <property type="entry name" value="Znf_RING"/>
</dbReference>
<evidence type="ECO:0000256" key="14">
    <source>
        <dbReference type="ARBA" id="ARBA00022786"/>
    </source>
</evidence>
<evidence type="ECO:0000256" key="9">
    <source>
        <dbReference type="ARBA" id="ARBA00022677"/>
    </source>
</evidence>
<dbReference type="PROSITE" id="PS50089">
    <property type="entry name" value="ZF_RING_2"/>
    <property type="match status" value="1"/>
</dbReference>
<dbReference type="SUPFAM" id="SSF52540">
    <property type="entry name" value="P-loop containing nucleoside triphosphate hydrolases"/>
    <property type="match status" value="2"/>
</dbReference>
<dbReference type="FunFam" id="3.30.40.10:FF:000488">
    <property type="entry name" value="E3 ubiquitin-protein ligase RNF213"/>
    <property type="match status" value="1"/>
</dbReference>
<dbReference type="GO" id="GO:0016887">
    <property type="term" value="F:ATP hydrolysis activity"/>
    <property type="evidence" value="ECO:0007669"/>
    <property type="project" value="InterPro"/>
</dbReference>
<evidence type="ECO:0000256" key="28">
    <source>
        <dbReference type="SAM" id="MobiDB-lite"/>
    </source>
</evidence>
<evidence type="ECO:0000256" key="13">
    <source>
        <dbReference type="ARBA" id="ARBA00022771"/>
    </source>
</evidence>
<protein>
    <recommendedName>
        <fullName evidence="23">E3 ubiquitin-protein ligase RNF213</fullName>
        <ecNumber evidence="6">2.3.2.27</ecNumber>
    </recommendedName>
    <alternativeName>
        <fullName evidence="25">E3 ubiquitin-lipopolysaccharide ligase RNF213</fullName>
    </alternativeName>
    <alternativeName>
        <fullName evidence="24">Mysterin</fullName>
    </alternativeName>
    <alternativeName>
        <fullName evidence="26">RING finger protein 213</fullName>
    </alternativeName>
</protein>
<dbReference type="CDD" id="cd16561">
    <property type="entry name" value="RING-HC_RNF213"/>
    <property type="match status" value="1"/>
</dbReference>
<keyword evidence="20" id="KW-0511">Multifunctional enzyme</keyword>
<dbReference type="GO" id="GO:0042742">
    <property type="term" value="P:defense response to bacterium"/>
    <property type="evidence" value="ECO:0007669"/>
    <property type="project" value="UniProtKB-ARBA"/>
</dbReference>
<dbReference type="SUPFAM" id="SSF57850">
    <property type="entry name" value="RING/U-box"/>
    <property type="match status" value="1"/>
</dbReference>
<dbReference type="InterPro" id="IPR027417">
    <property type="entry name" value="P-loop_NTPase"/>
</dbReference>
<dbReference type="Pfam" id="PF20173">
    <property type="entry name" value="ZnF_RZ-type"/>
    <property type="match status" value="1"/>
</dbReference>
<evidence type="ECO:0000256" key="16">
    <source>
        <dbReference type="ARBA" id="ARBA00022833"/>
    </source>
</evidence>
<feature type="region of interest" description="Disordered" evidence="28">
    <location>
        <begin position="1780"/>
        <end position="1816"/>
    </location>
</feature>
<dbReference type="FunFam" id="3.40.50.300:FF:000491">
    <property type="entry name" value="E3 ubiquitin-protein ligase RNF213"/>
    <property type="match status" value="1"/>
</dbReference>
<comment type="catalytic activity">
    <reaction evidence="1">
        <text>S-ubiquitinyl-[E2 ubiquitin-conjugating enzyme]-L-cysteine + [acceptor protein]-L-lysine = [E2 ubiquitin-conjugating enzyme]-L-cysteine + N(6)-ubiquitinyl-[acceptor protein]-L-lysine.</text>
        <dbReference type="EC" id="2.3.2.27"/>
    </reaction>
</comment>
<dbReference type="GO" id="GO:2000051">
    <property type="term" value="P:negative regulation of non-canonical Wnt signaling pathway"/>
    <property type="evidence" value="ECO:0007669"/>
    <property type="project" value="TreeGrafter"/>
</dbReference>
<dbReference type="InterPro" id="IPR003593">
    <property type="entry name" value="AAA+_ATPase"/>
</dbReference>
<evidence type="ECO:0000259" key="30">
    <source>
        <dbReference type="PROSITE" id="PS51981"/>
    </source>
</evidence>
<dbReference type="Gene3D" id="3.30.40.10">
    <property type="entry name" value="Zinc/RING finger domain, C3HC4 (zinc finger)"/>
    <property type="match status" value="1"/>
</dbReference>
<evidence type="ECO:0000256" key="26">
    <source>
        <dbReference type="ARBA" id="ARBA00080635"/>
    </source>
</evidence>
<evidence type="ECO:0000256" key="25">
    <source>
        <dbReference type="ARBA" id="ARBA00079490"/>
    </source>
</evidence>
<evidence type="ECO:0000313" key="31">
    <source>
        <dbReference type="EMBL" id="KAK7795837.1"/>
    </source>
</evidence>
<evidence type="ECO:0000259" key="29">
    <source>
        <dbReference type="PROSITE" id="PS50089"/>
    </source>
</evidence>
<evidence type="ECO:0000256" key="21">
    <source>
        <dbReference type="ARBA" id="ARBA00048778"/>
    </source>
</evidence>
<evidence type="ECO:0000256" key="1">
    <source>
        <dbReference type="ARBA" id="ARBA00000900"/>
    </source>
</evidence>
<keyword evidence="19" id="KW-0443">Lipid metabolism</keyword>
<dbReference type="GO" id="GO:0005730">
    <property type="term" value="C:nucleolus"/>
    <property type="evidence" value="ECO:0007669"/>
    <property type="project" value="TreeGrafter"/>
</dbReference>
<dbReference type="GO" id="GO:0002040">
    <property type="term" value="P:sprouting angiogenesis"/>
    <property type="evidence" value="ECO:0007669"/>
    <property type="project" value="TreeGrafter"/>
</dbReference>
<keyword evidence="15" id="KW-0378">Hydrolase</keyword>
<feature type="non-terminal residue" evidence="31">
    <location>
        <position position="3452"/>
    </location>
</feature>
<sequence>MDFGLELVSQLAESGDVIELLGALCRQMEDFLNHWKTVVAQKRAKHFYLNFYTAEQLVYLSSELRKPRPSKAALMMLSFITGECAVHDILEATSSCESDAARHCLREVVEKLPQQLLSESSLMGKLRVIMEQSTECMSAFLPNCLDLDALGRCLAQLATRRDCPVERPLPEGLQVGQPNLVLCGHSEVLLATLAIYMQAPRQPLPTFDEVLLCTPETTVEEVELFLRRCLTLGFQEHKLYSLLFADQLSYEVGCRAEELFQSLCAQRHREDYQLVMICDAAREHCYLPSTFSQHKVPLVPQAPLPDIQAYLENHYQVPKQTLSAAAVFRDRMCVGIVTSERAGVGKSLYVNRLHKNLKMKLKNKKAPLKTIRLMDPQVDESRVLSSLLPFLERDSQKMPMIVHIDVSTSVQTGIPVFLFKLLILQYLMDTSGKMWLRNPCHLYVVEISQEPSEVITMELTPNRSYTEPGMDPGEFSSEAFQRPYQYLKRFHQNQNLDTFQYEEGSVEGSPEECLQHFLIYCGVVNPSWAELRNFAWFLNCQLKDCEASVFCNPAFTGDTLRGFKNFVVTFMILMARDFATPTLHTSDQSPGNHMVTMDGVAEEDLAPFSLRKRWESEPHPYVFFNDDRMTMTFIGFHLQPNNNGYVDAINPSNGRVIKKDVMTKVLFDGLKLQRVPFNINFDNLPRHEKLERLCLALGIEWPIDPDETYELTTDNMLKILAIEMRFRCGIPVIIMGETGCGKTRLIKFLSDLKRGTVEAETMKLVKVHGGTTPSMIYSKVKDAEHTAFFNKVQHKLDTILFFDEANTTEAVSCIKEVLCDGAVDGERLKEDSGLYVIAACNPYRKHSQEMILRLESAGLGYRVSAEETAERLGSIPLRQLVYRVHALPPSLIPLVWDFGQLNDYAENLYIRQIVQRVDFITEVHTSVIVDVLSASQRYMRKRENECGFVSLRDVERCVKVFRWFHDHSEMLLSKLRDFLQESSDSKHTFERDPVLWSLVMAIGVCYHASLEEKASYRRAIGRCFPEPYNDSKVILDEITLAQDLFLRGAPIRTNIARNVALKENVFMMVICIELKIPLFLVGKPGSSKSLAKIIVADAMQGQSAFSDLFRRLKQVHLVSFQCSPHSTPQGIIGTFRQCARFQQGKDLQQYVSVVVLDEVGLAEDSPRMPLKTLHPLLEDGCIDDDPAPYKKVGFVGISNWALDPAKMNRGIFVSRGRPSEKELIESAEGICSSDRLVQDRIRGYFAPFAKAYETVCQTQDKEFFGLRDYYSLIKMVFAKAKASTRGLSPQDIAHAVLRNFSGKDNIQALDIFTASLPGARYKEDVSTVELIKQNIHSSLRASSRGLDGAESRYLLVLTRNYVALQILQQTLFGEGQQPEIIFGSSFPQDQEYTQICRNINRVKICMETGKMVVLLNLQNLYESLYDALNQYYVYLGGQKYVDLGLGTHRVKCRVHSDFRLIVIEEKDVVYKQFPVPLINRLEKHYLDINTVLEEWQKDIVRELQQWACDFADVKADQLIARHKYRPADAFIGYHSDACASVVLQAVERQGPRDLTEELYRKVSEEAKLILLDCATPDAVVRLSCSALGSFTAEQLLQDYYYKQQHNSFADFLQAHLRMAHLEGQAVFTEITTFSRLLTSTDCQDLESELRGLASRPAVLSLQQFDTEYSFLKEVRSCLMNPASRKILVIQTDFDDGDHSAQLVASAKYSTINEINKTQGTKDFFFVYFITKLSRMGSGTPYVGFHGGLWRSVHIDDLRRSTIMASDVTKLQTVTISQLFKPADNPEPHDPEEAMETDTSESEEMAEEQMEVEGPEEPEMVLDTTRLLRSCVQSAVGMLRDQNESCARSTRRVTILLGLLNEDNARNASFLWKSKMRLHVLLKKQEENQTPSQKQWVTREAANQDALQEAGTFRRTLWKRIQNVVTSFMASMISYIDRDGNLELLALSDSPAWAQDLWMFIFSDIKFLNIPLVVNNTGSSILVQSHMNLPKEACNAVPFSWRIRDYLEELWKFVEIFQKTPLGRFLAQLPVAQQQELLQSYSKDFLLLTMKVASGEELKFLQMALWSCLCELQVTSGMPEEGLSLPWVHLAYQHFRTRLQNFSRVLTIHPQVLKSLSEAAQKHSLAGSEMTLDALAAMACVEVLTGDILKPSPKAWLQMVKNLAMPLELVCSREYLRGCGNTTRNTVQEVRALWNRISSIALFVEHVLLETESQIPELSQLVTKHVFLLDKCLEENSDLKTHRPFVAVMKMLCECKDKVSKTFSRFGIQPCHICLGDAQDPVCLPCNHVCCLLCIKTWLVPGQMICPYCLTDLPDQFSPTVSQEHSKAIAKHTQFRNMCNSFFVDLVSTMCFKDDTPPQESVIDSLLSLLFIQKELLRDASQSELSASHKCKTQISAQLCTVMCTTAPSLVAVHREHTKSLSPFEDVVDKTPVIRSVLLKLLLKYSFLEDSIHEKTSAGCRSHKQDLREEGHFLRTYSPGRRGPEPASTASVEYLQQVARVRLCLDLAADFLSGLQEGSGKSALQRSSASQVRDLWKPVLRTWLSSSTNPVLWVVKSRLRASGWLSDVLPLSLTCSLPDPTELSEDKQCFLKLVEQFCTRVQNDWHRVYLVRKLASQRGMEFVQSFSRQGHPCQWVFPRGVIEQQKDDPSQMDRYLVHGDEYKALRDAVGKAVLQCKTLDIGAALMACRSPKAQQTAYLLLALYREVASLYRSRNTTLHPKPQQCETMHKFIEESKILSAANIGSFAKSLVDNTLPLLRTRSAHSSLEGTVTEIAVHTTVIFLCGQNRVLAPLRNLAFDPANMANAFLPTMPEDLLVQARSWTGLEGVHWYNCPNGHPCSVGECGMPMQQSFCPDCRAPIGGLNHKPNQGFHRISINEDRTQTGHVLGNPRPSGEAVACDRGLSPVVFILTRLLTHLAMLVGATQNPQALIRIIKPQVQDPQGFLQQHIQRNLEQLNKMLGRSADETILVVHLILRSVLNFNAELSTKASRNSWEKYLEALLLPELKHLDQTLAAVNALISQDERISSNPVAKIIYRDPATFLPHLPQKSVVHCSKIWSCRKKITVENLRHIVEQKNGKETVPVLWFFLQKEPELRLVKFLPEILALQRDLVKQFQNISEAEYGSIRGFISSHQSDGLRMLYHDRITVFLSTWNALRRSLETNGEIKLPNDYCSSDLDLDAEFEVILPRRRGLGLCATALVSYLISLHNQMVNAVQKFSTENSSYSIDTSEVTDLHVIHYDMERDLIPLIVSNCQYQVQQGGETSQEFDLEKIQRQISSRFLQGKPRLTLQGIPTLVYRHDWNYEHLFMTIKNKTAQSPLTNSAISAIRGQLQSYSDACEALSVVEVTLGFLSTAGGDPGMDLNALNRCQLRHVISLWQLLSAHKSEQRLRLNKEPFREIDVKYKEDLSLQHARLLSTFLNEAGLDTFLLELHEMIMLKLRGSQAESGFNPNW</sequence>
<keyword evidence="13 27" id="KW-0863">Zinc-finger</keyword>
<evidence type="ECO:0000313" key="32">
    <source>
        <dbReference type="Proteomes" id="UP001488838"/>
    </source>
</evidence>
<dbReference type="PROSITE" id="PS51981">
    <property type="entry name" value="ZF_RZ"/>
    <property type="match status" value="1"/>
</dbReference>
<dbReference type="EMBL" id="JBBHLL010001685">
    <property type="protein sequence ID" value="KAK7795837.1"/>
    <property type="molecule type" value="Genomic_DNA"/>
</dbReference>
<proteinExistence type="inferred from homology"/>
<dbReference type="InterPro" id="IPR046439">
    <property type="entry name" value="ZF_RZ_dom"/>
</dbReference>
<comment type="caution">
    <text evidence="31">The sequence shown here is derived from an EMBL/GenBank/DDBJ whole genome shotgun (WGS) entry which is preliminary data.</text>
</comment>
<dbReference type="EC" id="2.3.2.27" evidence="6"/>
<comment type="pathway">
    <text evidence="4">Protein modification; protein ubiquitination.</text>
</comment>
<evidence type="ECO:0000256" key="3">
    <source>
        <dbReference type="ARBA" id="ARBA00004514"/>
    </source>
</evidence>
<dbReference type="GO" id="GO:0005524">
    <property type="term" value="F:ATP binding"/>
    <property type="evidence" value="ECO:0007669"/>
    <property type="project" value="UniProtKB-KW"/>
</dbReference>
<comment type="similarity">
    <text evidence="5">Belongs to the AAA ATPase family.</text>
</comment>
<comment type="catalytic activity">
    <reaction evidence="21">
        <text>ATP + H2O = ADP + phosphate + H(+)</text>
        <dbReference type="Rhea" id="RHEA:13065"/>
        <dbReference type="ChEBI" id="CHEBI:15377"/>
        <dbReference type="ChEBI" id="CHEBI:15378"/>
        <dbReference type="ChEBI" id="CHEBI:30616"/>
        <dbReference type="ChEBI" id="CHEBI:43474"/>
        <dbReference type="ChEBI" id="CHEBI:456216"/>
    </reaction>
    <physiologicalReaction direction="left-to-right" evidence="21">
        <dbReference type="Rhea" id="RHEA:13066"/>
    </physiologicalReaction>
</comment>
<evidence type="ECO:0000256" key="11">
    <source>
        <dbReference type="ARBA" id="ARBA00022723"/>
    </source>
</evidence>
<dbReference type="GO" id="GO:0002376">
    <property type="term" value="P:immune system process"/>
    <property type="evidence" value="ECO:0007669"/>
    <property type="project" value="UniProtKB-KW"/>
</dbReference>
<dbReference type="GO" id="GO:0008270">
    <property type="term" value="F:zinc ion binding"/>
    <property type="evidence" value="ECO:0007669"/>
    <property type="project" value="UniProtKB-KW"/>
</dbReference>
<evidence type="ECO:0000256" key="2">
    <source>
        <dbReference type="ARBA" id="ARBA00004502"/>
    </source>
</evidence>
<evidence type="ECO:0000256" key="15">
    <source>
        <dbReference type="ARBA" id="ARBA00022801"/>
    </source>
</evidence>
<keyword evidence="17" id="KW-0067">ATP-binding</keyword>
<dbReference type="PANTHER" id="PTHR22605:SF16">
    <property type="entry name" value="E3 UBIQUITIN-PROTEIN LIGASE RNF213"/>
    <property type="match status" value="1"/>
</dbReference>
<keyword evidence="11" id="KW-0479">Metal-binding</keyword>
<evidence type="ECO:0000256" key="5">
    <source>
        <dbReference type="ARBA" id="ARBA00006914"/>
    </source>
</evidence>
<evidence type="ECO:0000256" key="18">
    <source>
        <dbReference type="ARBA" id="ARBA00022859"/>
    </source>
</evidence>
<evidence type="ECO:0000256" key="24">
    <source>
        <dbReference type="ARBA" id="ARBA00079225"/>
    </source>
</evidence>
<evidence type="ECO:0000256" key="19">
    <source>
        <dbReference type="ARBA" id="ARBA00023098"/>
    </source>
</evidence>
<keyword evidence="32" id="KW-1185">Reference proteome</keyword>
<keyword evidence="18" id="KW-0391">Immunity</keyword>
<dbReference type="SMART" id="SM00184">
    <property type="entry name" value="RING"/>
    <property type="match status" value="1"/>
</dbReference>
<dbReference type="Proteomes" id="UP001488838">
    <property type="component" value="Unassembled WGS sequence"/>
</dbReference>
<evidence type="ECO:0000256" key="22">
    <source>
        <dbReference type="ARBA" id="ARBA00064239"/>
    </source>
</evidence>
<evidence type="ECO:0000256" key="12">
    <source>
        <dbReference type="ARBA" id="ARBA00022741"/>
    </source>
</evidence>
<organism evidence="31 32">
    <name type="scientific">Myodes glareolus</name>
    <name type="common">Bank vole</name>
    <name type="synonym">Clethrionomys glareolus</name>
    <dbReference type="NCBI Taxonomy" id="447135"/>
    <lineage>
        <taxon>Eukaryota</taxon>
        <taxon>Metazoa</taxon>
        <taxon>Chordata</taxon>
        <taxon>Craniata</taxon>
        <taxon>Vertebrata</taxon>
        <taxon>Euteleostomi</taxon>
        <taxon>Mammalia</taxon>
        <taxon>Eutheria</taxon>
        <taxon>Euarchontoglires</taxon>
        <taxon>Glires</taxon>
        <taxon>Rodentia</taxon>
        <taxon>Myomorpha</taxon>
        <taxon>Muroidea</taxon>
        <taxon>Cricetidae</taxon>
        <taxon>Arvicolinae</taxon>
        <taxon>Myodes</taxon>
    </lineage>
</organism>
<dbReference type="InterPro" id="IPR013083">
    <property type="entry name" value="Znf_RING/FYVE/PHD"/>
</dbReference>
<dbReference type="FunFam" id="3.40.50.300:FF:000804">
    <property type="entry name" value="E3 ubiquitin-protein ligase RNF213"/>
    <property type="match status" value="1"/>
</dbReference>
<dbReference type="Gene3D" id="3.40.50.300">
    <property type="entry name" value="P-loop containing nucleotide triphosphate hydrolases"/>
    <property type="match status" value="2"/>
</dbReference>
<evidence type="ECO:0000256" key="8">
    <source>
        <dbReference type="ARBA" id="ARBA00022657"/>
    </source>
</evidence>
<dbReference type="PANTHER" id="PTHR22605">
    <property type="entry name" value="RZ-TYPE DOMAIN-CONTAINING PROTEIN"/>
    <property type="match status" value="1"/>
</dbReference>
<comment type="subcellular location">
    <subcellularLocation>
        <location evidence="3">Cytoplasm</location>
        <location evidence="3">Cytosol</location>
    </subcellularLocation>
    <subcellularLocation>
        <location evidence="2">Lipid droplet</location>
    </subcellularLocation>
</comment>
<dbReference type="SMART" id="SM00382">
    <property type="entry name" value="AAA"/>
    <property type="match status" value="2"/>
</dbReference>
<keyword evidence="14" id="KW-0833">Ubl conjugation pathway</keyword>
<reference evidence="31 32" key="1">
    <citation type="journal article" date="2023" name="bioRxiv">
        <title>Conserved and derived expression patterns and positive selection on dental genes reveal complex evolutionary context of ever-growing rodent molars.</title>
        <authorList>
            <person name="Calamari Z.T."/>
            <person name="Song A."/>
            <person name="Cohen E."/>
            <person name="Akter M."/>
            <person name="Roy R.D."/>
            <person name="Hallikas O."/>
            <person name="Christensen M.M."/>
            <person name="Li P."/>
            <person name="Marangoni P."/>
            <person name="Jernvall J."/>
            <person name="Klein O.D."/>
        </authorList>
    </citation>
    <scope>NUCLEOTIDE SEQUENCE [LARGE SCALE GENOMIC DNA]</scope>
    <source>
        <strain evidence="31">V071</strain>
    </source>
</reference>
<dbReference type="GO" id="GO:0006511">
    <property type="term" value="P:ubiquitin-dependent protein catabolic process"/>
    <property type="evidence" value="ECO:0007669"/>
    <property type="project" value="TreeGrafter"/>
</dbReference>
<feature type="domain" description="RZ-type" evidence="30">
    <location>
        <begin position="2810"/>
        <end position="2882"/>
    </location>
</feature>
<evidence type="ECO:0000256" key="6">
    <source>
        <dbReference type="ARBA" id="ARBA00012483"/>
    </source>
</evidence>
<evidence type="ECO:0000256" key="4">
    <source>
        <dbReference type="ARBA" id="ARBA00004906"/>
    </source>
</evidence>
<keyword evidence="7" id="KW-0963">Cytoplasm</keyword>
<evidence type="ECO:0000256" key="27">
    <source>
        <dbReference type="PROSITE-ProRule" id="PRU00175"/>
    </source>
</evidence>
<feature type="domain" description="RING-type" evidence="29">
    <location>
        <begin position="2270"/>
        <end position="2308"/>
    </location>
</feature>
<keyword evidence="12" id="KW-0547">Nucleotide-binding</keyword>
<dbReference type="GO" id="GO:0005811">
    <property type="term" value="C:lipid droplet"/>
    <property type="evidence" value="ECO:0007669"/>
    <property type="project" value="UniProtKB-SubCell"/>
</dbReference>
<comment type="subunit">
    <text evidence="22">Monomer. Interacts with UBE2L3/UBCH7; UBE2L3/UBCH7 is the most efficient ubiquitin-conjugating enzyme E2 for the ubiquitin ligase activity. Interacts with UBE2N/UBC13; promoting 'Lys-63'-linked ubiquitination of target proteins.</text>
</comment>
<evidence type="ECO:0000256" key="17">
    <source>
        <dbReference type="ARBA" id="ARBA00022840"/>
    </source>
</evidence>
<evidence type="ECO:0000256" key="23">
    <source>
        <dbReference type="ARBA" id="ARBA00067765"/>
    </source>
</evidence>
<evidence type="ECO:0000256" key="7">
    <source>
        <dbReference type="ARBA" id="ARBA00022490"/>
    </source>
</evidence>
<dbReference type="GO" id="GO:0016020">
    <property type="term" value="C:membrane"/>
    <property type="evidence" value="ECO:0007669"/>
    <property type="project" value="TreeGrafter"/>
</dbReference>
<keyword evidence="16" id="KW-0862">Zinc</keyword>
<dbReference type="GO" id="GO:0005829">
    <property type="term" value="C:cytosol"/>
    <property type="evidence" value="ECO:0007669"/>
    <property type="project" value="UniProtKB-SubCell"/>
</dbReference>
<accession>A0AAW0H3R5</accession>
<dbReference type="GO" id="GO:0061630">
    <property type="term" value="F:ubiquitin protein ligase activity"/>
    <property type="evidence" value="ECO:0007669"/>
    <property type="project" value="UniProtKB-EC"/>
</dbReference>
<gene>
    <name evidence="31" type="ORF">U0070_016515</name>
</gene>
<dbReference type="InterPro" id="IPR031248">
    <property type="entry name" value="RNF213"/>
</dbReference>
<feature type="compositionally biased region" description="Acidic residues" evidence="28">
    <location>
        <begin position="1792"/>
        <end position="1816"/>
    </location>
</feature>
<name>A0AAW0H3R5_MYOGA</name>
<evidence type="ECO:0000256" key="10">
    <source>
        <dbReference type="ARBA" id="ARBA00022679"/>
    </source>
</evidence>
<keyword evidence="9" id="KW-0551">Lipid droplet</keyword>
<evidence type="ECO:0000256" key="20">
    <source>
        <dbReference type="ARBA" id="ARBA00023268"/>
    </source>
</evidence>